<accession>A0ABU3F9A9</accession>
<evidence type="ECO:0000313" key="1">
    <source>
        <dbReference type="EMBL" id="MDT2759253.1"/>
    </source>
</evidence>
<organism evidence="1 2">
    <name type="scientific">Enterococcus xiangfangensis</name>
    <dbReference type="NCBI Taxonomy" id="1296537"/>
    <lineage>
        <taxon>Bacteria</taxon>
        <taxon>Bacillati</taxon>
        <taxon>Bacillota</taxon>
        <taxon>Bacilli</taxon>
        <taxon>Lactobacillales</taxon>
        <taxon>Enterococcaceae</taxon>
        <taxon>Enterococcus</taxon>
    </lineage>
</organism>
<reference evidence="1" key="1">
    <citation type="submission" date="2023-03" db="EMBL/GenBank/DDBJ databases">
        <authorList>
            <person name="Shen W."/>
            <person name="Cai J."/>
        </authorList>
    </citation>
    <scope>NUCLEOTIDE SEQUENCE</scope>
    <source>
        <strain evidence="1">P66-3</strain>
    </source>
</reference>
<proteinExistence type="predicted"/>
<keyword evidence="2" id="KW-1185">Reference proteome</keyword>
<protein>
    <submittedName>
        <fullName evidence="1">Uncharacterized protein</fullName>
    </submittedName>
</protein>
<dbReference type="RefSeq" id="WP_137617987.1">
    <property type="nucleotide sequence ID" value="NZ_BJDX01000002.1"/>
</dbReference>
<evidence type="ECO:0000313" key="2">
    <source>
        <dbReference type="Proteomes" id="UP001181046"/>
    </source>
</evidence>
<gene>
    <name evidence="1" type="ORF">P7H27_05705</name>
</gene>
<sequence length="77" mass="8740">MANTYGFKSPQPSFLGERFLLGQEVFFEYKKETQVGIVKNKLNNSAVVKIIKSETADLIDFTTVISYSELIDPKTNF</sequence>
<name>A0ABU3F9A9_9ENTE</name>
<dbReference type="EMBL" id="JARQAJ010000002">
    <property type="protein sequence ID" value="MDT2759253.1"/>
    <property type="molecule type" value="Genomic_DNA"/>
</dbReference>
<dbReference type="Proteomes" id="UP001181046">
    <property type="component" value="Unassembled WGS sequence"/>
</dbReference>
<comment type="caution">
    <text evidence="1">The sequence shown here is derived from an EMBL/GenBank/DDBJ whole genome shotgun (WGS) entry which is preliminary data.</text>
</comment>